<reference evidence="1 2" key="1">
    <citation type="submission" date="2016-10" db="EMBL/GenBank/DDBJ databases">
        <authorList>
            <person name="de Groot N.N."/>
        </authorList>
    </citation>
    <scope>NUCLEOTIDE SEQUENCE [LARGE SCALE GENOMIC DNA]</scope>
    <source>
        <strain evidence="1 2">Nm1</strain>
    </source>
</reference>
<protein>
    <recommendedName>
        <fullName evidence="3">Regulatory protein, RpfE type</fullName>
    </recommendedName>
</protein>
<keyword evidence="2" id="KW-1185">Reference proteome</keyword>
<dbReference type="Proteomes" id="UP000198640">
    <property type="component" value="Unassembled WGS sequence"/>
</dbReference>
<evidence type="ECO:0008006" key="3">
    <source>
        <dbReference type="Google" id="ProtNLM"/>
    </source>
</evidence>
<dbReference type="AlphaFoldDB" id="A0A1H3DH68"/>
<evidence type="ECO:0000313" key="2">
    <source>
        <dbReference type="Proteomes" id="UP000198640"/>
    </source>
</evidence>
<dbReference type="OrthoDB" id="5295974at2"/>
<name>A0A1H3DH68_9PROT</name>
<dbReference type="InterPro" id="IPR016631">
    <property type="entry name" value="Regulatory_RpfE"/>
</dbReference>
<organism evidence="1 2">
    <name type="scientific">Nitrosomonas halophila</name>
    <dbReference type="NCBI Taxonomy" id="44576"/>
    <lineage>
        <taxon>Bacteria</taxon>
        <taxon>Pseudomonadati</taxon>
        <taxon>Pseudomonadota</taxon>
        <taxon>Betaproteobacteria</taxon>
        <taxon>Nitrosomonadales</taxon>
        <taxon>Nitrosomonadaceae</taxon>
        <taxon>Nitrosomonas</taxon>
    </lineage>
</organism>
<accession>A0A1H3DH68</accession>
<proteinExistence type="predicted"/>
<evidence type="ECO:0000313" key="1">
    <source>
        <dbReference type="EMBL" id="SDX65034.1"/>
    </source>
</evidence>
<dbReference type="RefSeq" id="WP_090411635.1">
    <property type="nucleotide sequence ID" value="NZ_FNOY01000005.1"/>
</dbReference>
<sequence length="342" mass="38863">MNLHLVVPTLFWPDRSQSEIYHGLPLPALQTILAKSQSNEESEHQLEAWLCWLFGVDKQRDWPVSPIMLQLDGEGIDIDGAYWLRADPVHLRIENNHILLADSQMLNISLQEAQAFAAFINAQLVKDGLMLLPLHADRWYMRVHPSPELNTHLLSEVAGRNINHLLPGGRDGVAWNNRINEIQMLLYDSPLNQAREARGELAINSLWLWGGGTRPESIQAPCPEIWSNHPFVQALSQASGAVGRHLPANAEEWLGEARSGDQMIVLDHLQKYAFYKDAYAWRNELVSLEQQWFVPLLQALKAKQIKRLALTAIDDQAGRRFTLTPSSLWKFWAAGRPLQSYV</sequence>
<gene>
    <name evidence="1" type="ORF">SAMN05421881_100515</name>
</gene>
<dbReference type="PIRSF" id="PIRSF015283">
    <property type="entry name" value="Regulatory_RpfE"/>
    <property type="match status" value="1"/>
</dbReference>
<dbReference type="STRING" id="44576.SAMN05421881_100515"/>
<dbReference type="EMBL" id="FNOY01000005">
    <property type="protein sequence ID" value="SDX65034.1"/>
    <property type="molecule type" value="Genomic_DNA"/>
</dbReference>